<dbReference type="PANTHER" id="PTHR41913">
    <property type="entry name" value="DUF1684 DOMAIN-CONTAINING PROTEIN"/>
    <property type="match status" value="1"/>
</dbReference>
<comment type="caution">
    <text evidence="1">The sequence shown here is derived from an EMBL/GenBank/DDBJ whole genome shotgun (WGS) entry which is preliminary data.</text>
</comment>
<name>A0A916JXS3_9MICO</name>
<dbReference type="PANTHER" id="PTHR41913:SF1">
    <property type="entry name" value="DUF1684 DOMAIN-CONTAINING PROTEIN"/>
    <property type="match status" value="1"/>
</dbReference>
<evidence type="ECO:0000313" key="1">
    <source>
        <dbReference type="EMBL" id="CAG7613339.1"/>
    </source>
</evidence>
<keyword evidence="2" id="KW-1185">Reference proteome</keyword>
<gene>
    <name evidence="1" type="ORF">LEUCIP111803_01677</name>
</gene>
<dbReference type="AlphaFoldDB" id="A0A916JXS3"/>
<dbReference type="EMBL" id="CAJVAP010000018">
    <property type="protein sequence ID" value="CAG7613339.1"/>
    <property type="molecule type" value="Genomic_DNA"/>
</dbReference>
<organism evidence="1 2">
    <name type="scientific">Leucobacter soli</name>
    <dbReference type="NCBI Taxonomy" id="2812850"/>
    <lineage>
        <taxon>Bacteria</taxon>
        <taxon>Bacillati</taxon>
        <taxon>Actinomycetota</taxon>
        <taxon>Actinomycetes</taxon>
        <taxon>Micrococcales</taxon>
        <taxon>Microbacteriaceae</taxon>
        <taxon>Leucobacter</taxon>
    </lineage>
</organism>
<dbReference type="Pfam" id="PF07920">
    <property type="entry name" value="DUF1684"/>
    <property type="match status" value="1"/>
</dbReference>
<sequence length="273" mass="28756">MSETTPEEFAAAHAAWHAEVEAGRTAPFGPLSAVALHWLTDEPQTFDAVPGSWSADAQGLVTATLSAAEGVTRDGRLLEGTIRLGPLTGLSGLVLDWGERRIELAARSGHVILRPRDPASPDRVDYRGTAVFPPSEHWVIAARFVPAPRAEVEIASAAGADKTQHYDSPGTAEFEIDGQPLSLTLFGSVDDGDLRAIFADASGADLTFPSTRAVSVRSVGDGTVEIDFNRTANLPCAYSASATCPFPPPENRLPVRIEAGELRPGLEPPAAAA</sequence>
<proteinExistence type="predicted"/>
<dbReference type="RefSeq" id="WP_218115392.1">
    <property type="nucleotide sequence ID" value="NZ_CAJVAP010000018.1"/>
</dbReference>
<dbReference type="InterPro" id="IPR012467">
    <property type="entry name" value="DUF1684"/>
</dbReference>
<evidence type="ECO:0008006" key="3">
    <source>
        <dbReference type="Google" id="ProtNLM"/>
    </source>
</evidence>
<dbReference type="Proteomes" id="UP000693892">
    <property type="component" value="Unassembled WGS sequence"/>
</dbReference>
<evidence type="ECO:0000313" key="2">
    <source>
        <dbReference type="Proteomes" id="UP000693892"/>
    </source>
</evidence>
<protein>
    <recommendedName>
        <fullName evidence="3">DUF1684 domain-containing protein</fullName>
    </recommendedName>
</protein>
<accession>A0A916JXS3</accession>
<reference evidence="1" key="1">
    <citation type="submission" date="2021-06" db="EMBL/GenBank/DDBJ databases">
        <authorList>
            <person name="Criscuolo A."/>
        </authorList>
    </citation>
    <scope>NUCLEOTIDE SEQUENCE</scope>
    <source>
        <strain evidence="1">CIP111803</strain>
    </source>
</reference>